<dbReference type="GO" id="GO:0071949">
    <property type="term" value="F:FAD binding"/>
    <property type="evidence" value="ECO:0007669"/>
    <property type="project" value="InterPro"/>
</dbReference>
<dbReference type="GO" id="GO:0019622">
    <property type="term" value="P:3-(3-hydroxy)phenylpropionate catabolic process"/>
    <property type="evidence" value="ECO:0007669"/>
    <property type="project" value="TreeGrafter"/>
</dbReference>
<dbReference type="RefSeq" id="WP_133681552.1">
    <property type="nucleotide sequence ID" value="NZ_SNZP01000009.1"/>
</dbReference>
<dbReference type="GO" id="GO:0008688">
    <property type="term" value="F:3-(3-hydroxyphenyl)propionate hydroxylase activity"/>
    <property type="evidence" value="ECO:0007669"/>
    <property type="project" value="TreeGrafter"/>
</dbReference>
<dbReference type="OrthoDB" id="3443359at2"/>
<dbReference type="EMBL" id="SNZP01000009">
    <property type="protein sequence ID" value="TDR77858.1"/>
    <property type="molecule type" value="Genomic_DNA"/>
</dbReference>
<evidence type="ECO:0000313" key="3">
    <source>
        <dbReference type="EMBL" id="TDR77858.1"/>
    </source>
</evidence>
<evidence type="ECO:0000259" key="2">
    <source>
        <dbReference type="Pfam" id="PF01494"/>
    </source>
</evidence>
<dbReference type="PRINTS" id="PR00420">
    <property type="entry name" value="RNGMNOXGNASE"/>
</dbReference>
<accession>A0A4R7B2A0</accession>
<dbReference type="Proteomes" id="UP000295611">
    <property type="component" value="Unassembled WGS sequence"/>
</dbReference>
<dbReference type="Gene3D" id="3.50.50.60">
    <property type="entry name" value="FAD/NAD(P)-binding domain"/>
    <property type="match status" value="1"/>
</dbReference>
<dbReference type="NCBIfam" id="NF004829">
    <property type="entry name" value="PRK06183.1-3"/>
    <property type="match status" value="1"/>
</dbReference>
<protein>
    <submittedName>
        <fullName evidence="3">3-(3-hydroxy-phenyl)propionate hydroxylase</fullName>
    </submittedName>
</protein>
<keyword evidence="4" id="KW-1185">Reference proteome</keyword>
<proteinExistence type="predicted"/>
<dbReference type="InterPro" id="IPR002938">
    <property type="entry name" value="FAD-bd"/>
</dbReference>
<evidence type="ECO:0000256" key="1">
    <source>
        <dbReference type="ARBA" id="ARBA00023002"/>
    </source>
</evidence>
<comment type="caution">
    <text evidence="3">The sequence shown here is derived from an EMBL/GenBank/DDBJ whole genome shotgun (WGS) entry which is preliminary data.</text>
</comment>
<dbReference type="Pfam" id="PF01494">
    <property type="entry name" value="FAD_binding_3"/>
    <property type="match status" value="1"/>
</dbReference>
<dbReference type="AlphaFoldDB" id="A0A4R7B2A0"/>
<keyword evidence="1" id="KW-0560">Oxidoreductase</keyword>
<organism evidence="3 4">
    <name type="scientific">Paludibacterium purpuratum</name>
    <dbReference type="NCBI Taxonomy" id="1144873"/>
    <lineage>
        <taxon>Bacteria</taxon>
        <taxon>Pseudomonadati</taxon>
        <taxon>Pseudomonadota</taxon>
        <taxon>Betaproteobacteria</taxon>
        <taxon>Neisseriales</taxon>
        <taxon>Chromobacteriaceae</taxon>
        <taxon>Paludibacterium</taxon>
    </lineage>
</organism>
<dbReference type="SUPFAM" id="SSF51905">
    <property type="entry name" value="FAD/NAD(P)-binding domain"/>
    <property type="match status" value="1"/>
</dbReference>
<dbReference type="PANTHER" id="PTHR43476:SF3">
    <property type="entry name" value="FAD-BINDING MONOOXYGENASE"/>
    <property type="match status" value="1"/>
</dbReference>
<name>A0A4R7B2A0_9NEIS</name>
<dbReference type="InterPro" id="IPR050631">
    <property type="entry name" value="PheA/TfdB_FAD_monoxygenase"/>
</dbReference>
<feature type="domain" description="FAD-binding" evidence="2">
    <location>
        <begin position="26"/>
        <end position="360"/>
    </location>
</feature>
<dbReference type="InterPro" id="IPR036188">
    <property type="entry name" value="FAD/NAD-bd_sf"/>
</dbReference>
<reference evidence="3 4" key="1">
    <citation type="submission" date="2019-03" db="EMBL/GenBank/DDBJ databases">
        <title>Genomic Encyclopedia of Type Strains, Phase III (KMG-III): the genomes of soil and plant-associated and newly described type strains.</title>
        <authorList>
            <person name="Whitman W."/>
        </authorList>
    </citation>
    <scope>NUCLEOTIDE SEQUENCE [LARGE SCALE GENOMIC DNA]</scope>
    <source>
        <strain evidence="3 4">CECT 8976</strain>
    </source>
</reference>
<dbReference type="PANTHER" id="PTHR43476">
    <property type="entry name" value="3-(3-HYDROXY-PHENYL)PROPIONATE/3-HYDROXYCINNAMIC ACID HYDROXYLASE"/>
    <property type="match status" value="1"/>
</dbReference>
<sequence length="561" mass="61675">MKTHLHVGGGVDAPPPPSRAPLPHSVDVLIVGLGPVGALIANLLARYGVHVLAVDKAHDIFTAPRAIALDNEALRILQMAGIAEADFETIAIRHVRLRSPQLGEFARANTLGSLDGHPKLVTFHQPSLERLLRSRLDDYSCAQVALGVTLKNVRAEHQGVWAELDLEQGRMHTVRADYLVGADGAGSLVRKLIGQGFRGKTFAEDWLVIDARHAPKPIDDVEFYCCSHRPIPRMVAPGGRQRWEFMLRPEETSQEMESDERVRELLAPWGNIEEMSIERKAVYRFHARVVDSFRQGRVFLAGDAAHITPPFVGQGLVAGLRDAANLSWKLAWVIQGRAMPHILDSYDQERRPHAKAMIGFAKFMGKLVMPRNAALALLVHGLMRATRWIPPLRARFEELEMKPKNVFRQGLFIAGRSASKLRRGAPLPQGWVRGTDRSFRLSDDVLGPGLALIGFGSDIAATLDRETSQAFAAAGGRIVQIAHRGQRLQLAAADSWEDMEGVFLPRAVPFGWVALVRPDRTVLSDGPADNAARIVREGLALLGATTDHAVSSLPIQSTQPF</sequence>
<evidence type="ECO:0000313" key="4">
    <source>
        <dbReference type="Proteomes" id="UP000295611"/>
    </source>
</evidence>
<gene>
    <name evidence="3" type="ORF">DFP86_10998</name>
</gene>
<dbReference type="Gene3D" id="3.30.70.2450">
    <property type="match status" value="1"/>
</dbReference>